<dbReference type="Proteomes" id="UP000041254">
    <property type="component" value="Unassembled WGS sequence"/>
</dbReference>
<dbReference type="InterPro" id="IPR023395">
    <property type="entry name" value="MCP_dom_sf"/>
</dbReference>
<comment type="subcellular location">
    <subcellularLocation>
        <location evidence="1">Membrane</location>
        <topology evidence="1">Multi-pass membrane protein</topology>
    </subcellularLocation>
</comment>
<dbReference type="GO" id="GO:0005471">
    <property type="term" value="F:ATP:ADP antiporter activity"/>
    <property type="evidence" value="ECO:0007669"/>
    <property type="project" value="InterPro"/>
</dbReference>
<feature type="repeat" description="Solcar" evidence="8">
    <location>
        <begin position="201"/>
        <end position="283"/>
    </location>
</feature>
<evidence type="ECO:0000256" key="6">
    <source>
        <dbReference type="ARBA" id="ARBA00022989"/>
    </source>
</evidence>
<feature type="region of interest" description="Disordered" evidence="10">
    <location>
        <begin position="30"/>
        <end position="84"/>
    </location>
</feature>
<reference evidence="11 12" key="1">
    <citation type="submission" date="2014-11" db="EMBL/GenBank/DDBJ databases">
        <authorList>
            <person name="Zhu J."/>
            <person name="Qi W."/>
            <person name="Song R."/>
        </authorList>
    </citation>
    <scope>NUCLEOTIDE SEQUENCE [LARGE SCALE GENOMIC DNA]</scope>
</reference>
<dbReference type="EMBL" id="CDMY01000982">
    <property type="protein sequence ID" value="CEM38396.1"/>
    <property type="molecule type" value="Genomic_DNA"/>
</dbReference>
<name>A0A0G4H4F1_VITBC</name>
<dbReference type="GO" id="GO:0140021">
    <property type="term" value="P:mitochondrial ADP transmembrane transport"/>
    <property type="evidence" value="ECO:0007669"/>
    <property type="project" value="InterPro"/>
</dbReference>
<evidence type="ECO:0000256" key="9">
    <source>
        <dbReference type="RuleBase" id="RU000488"/>
    </source>
</evidence>
<comment type="similarity">
    <text evidence="2 9">Belongs to the mitochondrial carrier (TC 2.A.29) family.</text>
</comment>
<evidence type="ECO:0000256" key="4">
    <source>
        <dbReference type="ARBA" id="ARBA00022692"/>
    </source>
</evidence>
<evidence type="ECO:0000313" key="12">
    <source>
        <dbReference type="Proteomes" id="UP000041254"/>
    </source>
</evidence>
<keyword evidence="12" id="KW-1185">Reference proteome</keyword>
<evidence type="ECO:0000256" key="10">
    <source>
        <dbReference type="SAM" id="MobiDB-lite"/>
    </source>
</evidence>
<evidence type="ECO:0000256" key="1">
    <source>
        <dbReference type="ARBA" id="ARBA00004141"/>
    </source>
</evidence>
<dbReference type="OMA" id="MIPMDTV"/>
<evidence type="ECO:0008006" key="13">
    <source>
        <dbReference type="Google" id="ProtNLM"/>
    </source>
</evidence>
<feature type="repeat" description="Solcar" evidence="8">
    <location>
        <begin position="292"/>
        <end position="381"/>
    </location>
</feature>
<dbReference type="GO" id="GO:0005743">
    <property type="term" value="C:mitochondrial inner membrane"/>
    <property type="evidence" value="ECO:0007669"/>
    <property type="project" value="InterPro"/>
</dbReference>
<dbReference type="OrthoDB" id="425243at2759"/>
<dbReference type="InterPro" id="IPR002067">
    <property type="entry name" value="MCP"/>
</dbReference>
<dbReference type="AlphaFoldDB" id="A0A0G4H4F1"/>
<evidence type="ECO:0000256" key="5">
    <source>
        <dbReference type="ARBA" id="ARBA00022737"/>
    </source>
</evidence>
<keyword evidence="3 9" id="KW-0813">Transport</keyword>
<dbReference type="InterPro" id="IPR018108">
    <property type="entry name" value="MCP_transmembrane"/>
</dbReference>
<dbReference type="PROSITE" id="PS50920">
    <property type="entry name" value="SOLCAR"/>
    <property type="match status" value="2"/>
</dbReference>
<dbReference type="PANTHER" id="PTHR45667">
    <property type="entry name" value="S-ADENOSYLMETHIONINE MITOCHONDRIAL CARRIER PROTEIN"/>
    <property type="match status" value="1"/>
</dbReference>
<keyword evidence="6" id="KW-1133">Transmembrane helix</keyword>
<protein>
    <recommendedName>
        <fullName evidence="13">Mitochondrial carrier protein</fullName>
    </recommendedName>
</protein>
<dbReference type="SUPFAM" id="SSF103506">
    <property type="entry name" value="Mitochondrial carrier"/>
    <property type="match status" value="1"/>
</dbReference>
<evidence type="ECO:0000313" key="11">
    <source>
        <dbReference type="EMBL" id="CEM38396.1"/>
    </source>
</evidence>
<dbReference type="Gene3D" id="1.50.40.10">
    <property type="entry name" value="Mitochondrial carrier domain"/>
    <property type="match status" value="2"/>
</dbReference>
<dbReference type="STRING" id="1169540.A0A0G4H4F1"/>
<dbReference type="GO" id="GO:1990544">
    <property type="term" value="P:mitochondrial ATP transmembrane transport"/>
    <property type="evidence" value="ECO:0007669"/>
    <property type="project" value="InterPro"/>
</dbReference>
<dbReference type="PhylomeDB" id="A0A0G4H4F1"/>
<keyword evidence="7 8" id="KW-0472">Membrane</keyword>
<evidence type="ECO:0000256" key="8">
    <source>
        <dbReference type="PROSITE-ProRule" id="PRU00282"/>
    </source>
</evidence>
<organism evidence="11 12">
    <name type="scientific">Vitrella brassicaformis (strain CCMP3155)</name>
    <dbReference type="NCBI Taxonomy" id="1169540"/>
    <lineage>
        <taxon>Eukaryota</taxon>
        <taxon>Sar</taxon>
        <taxon>Alveolata</taxon>
        <taxon>Colpodellida</taxon>
        <taxon>Vitrellaceae</taxon>
        <taxon>Vitrella</taxon>
    </lineage>
</organism>
<dbReference type="PRINTS" id="PR00927">
    <property type="entry name" value="ADPTRNSLCASE"/>
</dbReference>
<dbReference type="InterPro" id="IPR002113">
    <property type="entry name" value="ADT_euk_type"/>
</dbReference>
<dbReference type="PRINTS" id="PR00926">
    <property type="entry name" value="MITOCARRIER"/>
</dbReference>
<evidence type="ECO:0000256" key="3">
    <source>
        <dbReference type="ARBA" id="ARBA00022448"/>
    </source>
</evidence>
<sequence length="432" mass="48110">MLLMLFCCECGSVPSSIRHLVTANGLRNALPKRTGQHRGTADGGDGKGALQTSRSVLPRLKRRKRRAGELPATEQPAESRPERRHRRLAALVRRPMSFSLLDGLSLPLHDKGKLTFWGNMLAGALSRSVAQTAVHPLIGVKTLLQGRNTWQGWGYFLGHPGIWWRGAGAQFLISLPHGAMNFAVLGFMKHQMTRLMPIKQAGFVFDFCSQASATFLCSVISTPQMVLVDRIVTGIYPNLVSGLSKLLRTEGVRGLYTGWFPGMIQKIPSYSLTWVAYQQLRNLHSVIFPRDPSDAENFLIGATAAGIVVAIMIPVDTVKTRLVTQATLGAVQPYKGIIDCFLRVIKEEGVGRLYRALPMRLMSVVPMIGIQFGVYEYVKSRLLSDPHMAVKHKPDEKQEEREEGEEGEELPIPLARIRRRIRAQIGAYVWPR</sequence>
<accession>A0A0G4H4F1</accession>
<keyword evidence="5" id="KW-0677">Repeat</keyword>
<dbReference type="VEuPathDB" id="CryptoDB:Vbra_6561"/>
<evidence type="ECO:0000256" key="2">
    <source>
        <dbReference type="ARBA" id="ARBA00006375"/>
    </source>
</evidence>
<gene>
    <name evidence="11" type="ORF">Vbra_6561</name>
</gene>
<proteinExistence type="inferred from homology"/>
<keyword evidence="4 8" id="KW-0812">Transmembrane</keyword>
<feature type="region of interest" description="Disordered" evidence="10">
    <location>
        <begin position="388"/>
        <end position="409"/>
    </location>
</feature>
<dbReference type="InParanoid" id="A0A0G4H4F1"/>
<evidence type="ECO:0000256" key="7">
    <source>
        <dbReference type="ARBA" id="ARBA00023136"/>
    </source>
</evidence>
<dbReference type="Pfam" id="PF00153">
    <property type="entry name" value="Mito_carr"/>
    <property type="match status" value="3"/>
</dbReference>